<keyword evidence="1" id="KW-0121">Carboxypeptidase</keyword>
<organism evidence="1 2">
    <name type="scientific">Polaribacter haliotis</name>
    <dbReference type="NCBI Taxonomy" id="1888915"/>
    <lineage>
        <taxon>Bacteria</taxon>
        <taxon>Pseudomonadati</taxon>
        <taxon>Bacteroidota</taxon>
        <taxon>Flavobacteriia</taxon>
        <taxon>Flavobacteriales</taxon>
        <taxon>Flavobacteriaceae</taxon>
    </lineage>
</organism>
<evidence type="ECO:0000313" key="1">
    <source>
        <dbReference type="EMBL" id="QOD61642.1"/>
    </source>
</evidence>
<accession>A0A7L8AI06</accession>
<keyword evidence="1" id="KW-0378">Hydrolase</keyword>
<keyword evidence="2" id="KW-1185">Reference proteome</keyword>
<dbReference type="SUPFAM" id="SSF49464">
    <property type="entry name" value="Carboxypeptidase regulatory domain-like"/>
    <property type="match status" value="1"/>
</dbReference>
<gene>
    <name evidence="1" type="ORF">H9I45_04110</name>
</gene>
<dbReference type="KEGG" id="phal:H9I45_04110"/>
<dbReference type="Pfam" id="PF13715">
    <property type="entry name" value="CarbopepD_reg_2"/>
    <property type="match status" value="1"/>
</dbReference>
<dbReference type="AlphaFoldDB" id="A0A7L8AI06"/>
<protein>
    <submittedName>
        <fullName evidence="1">Carboxypeptidase-like regulatory domain-containing protein</fullName>
    </submittedName>
</protein>
<keyword evidence="1" id="KW-0645">Protease</keyword>
<dbReference type="OrthoDB" id="1417583at2"/>
<proteinExistence type="predicted"/>
<evidence type="ECO:0000313" key="2">
    <source>
        <dbReference type="Proteomes" id="UP000516764"/>
    </source>
</evidence>
<dbReference type="GO" id="GO:0004180">
    <property type="term" value="F:carboxypeptidase activity"/>
    <property type="evidence" value="ECO:0007669"/>
    <property type="project" value="UniProtKB-KW"/>
</dbReference>
<dbReference type="RefSeq" id="WP_088355168.1">
    <property type="nucleotide sequence ID" value="NZ_CP061813.1"/>
</dbReference>
<reference evidence="1 2" key="1">
    <citation type="journal article" date="2016" name="Int. J. Syst. Evol. Microbiol.">
        <title>Polaribacter haliotis sp. nov., isolated from the gut of abalone Haliotis discus hannai.</title>
        <authorList>
            <person name="Kim Y.O."/>
            <person name="Park I.S."/>
            <person name="Park S."/>
            <person name="Nam B.H."/>
            <person name="Park J.M."/>
            <person name="Kim D.G."/>
            <person name="Yoon J.H."/>
        </authorList>
    </citation>
    <scope>NUCLEOTIDE SEQUENCE [LARGE SCALE GENOMIC DNA]</scope>
    <source>
        <strain evidence="1 2">KCTC 52418</strain>
    </source>
</reference>
<dbReference type="Proteomes" id="UP000516764">
    <property type="component" value="Chromosome"/>
</dbReference>
<dbReference type="InterPro" id="IPR008969">
    <property type="entry name" value="CarboxyPept-like_regulatory"/>
</dbReference>
<sequence length="265" mass="30972">MKRTLPILFIIISFNCFSQQNKTLFYGKILDSSNVVKNAHIINLKTKRGTFSNETGTFKILTSENDSLQISSIGFKTKIIKVEKFHFREKINFISLEKEIYSLKEFTLKRHNLSGFLSTDLKNVPKDKKAALVQKLVSEIKKIDYNAISKMPLKLDEIHLSKPTVVRLPNYFEGFGPRFGGGSIKKDPLKKELEENKKIPDKILKEFGDYFFFEELKIPKDSYYHFITYCSYKNIFELYKEKEIIKIIAILKEESVPYLKLLKKE</sequence>
<name>A0A7L8AI06_9FLAO</name>
<dbReference type="EMBL" id="CP061813">
    <property type="protein sequence ID" value="QOD61642.1"/>
    <property type="molecule type" value="Genomic_DNA"/>
</dbReference>